<comment type="caution">
    <text evidence="2">The sequence shown here is derived from an EMBL/GenBank/DDBJ whole genome shotgun (WGS) entry which is preliminary data.</text>
</comment>
<reference evidence="2" key="1">
    <citation type="submission" date="2021-01" db="EMBL/GenBank/DDBJ databases">
        <title>Whole genome shotgun sequence of Rhizocola hellebori NBRC 109834.</title>
        <authorList>
            <person name="Komaki H."/>
            <person name="Tamura T."/>
        </authorList>
    </citation>
    <scope>NUCLEOTIDE SEQUENCE</scope>
    <source>
        <strain evidence="2">NBRC 109834</strain>
    </source>
</reference>
<dbReference type="EMBL" id="BONY01000105">
    <property type="protein sequence ID" value="GIH10749.1"/>
    <property type="molecule type" value="Genomic_DNA"/>
</dbReference>
<name>A0A8J3VKR2_9ACTN</name>
<sequence>MQDFIAALLAILGTLLVLAGATVTVAKTVAVPATEPEAAGGRRILSWISRANGADRLVAWGVLLLVLAAIASGAISFNFGASAGTR</sequence>
<keyword evidence="1" id="KW-0472">Membrane</keyword>
<feature type="transmembrane region" description="Helical" evidence="1">
    <location>
        <begin position="57"/>
        <end position="81"/>
    </location>
</feature>
<keyword evidence="1" id="KW-0812">Transmembrane</keyword>
<evidence type="ECO:0000313" key="3">
    <source>
        <dbReference type="Proteomes" id="UP000612899"/>
    </source>
</evidence>
<protein>
    <submittedName>
        <fullName evidence="2">Uncharacterized protein</fullName>
    </submittedName>
</protein>
<keyword evidence="3" id="KW-1185">Reference proteome</keyword>
<evidence type="ECO:0000256" key="1">
    <source>
        <dbReference type="SAM" id="Phobius"/>
    </source>
</evidence>
<dbReference type="RefSeq" id="WP_203914468.1">
    <property type="nucleotide sequence ID" value="NZ_BONY01000105.1"/>
</dbReference>
<keyword evidence="1" id="KW-1133">Transmembrane helix</keyword>
<dbReference type="AlphaFoldDB" id="A0A8J3VKR2"/>
<gene>
    <name evidence="2" type="ORF">Rhe02_88160</name>
</gene>
<dbReference type="Proteomes" id="UP000612899">
    <property type="component" value="Unassembled WGS sequence"/>
</dbReference>
<evidence type="ECO:0000313" key="2">
    <source>
        <dbReference type="EMBL" id="GIH10749.1"/>
    </source>
</evidence>
<organism evidence="2 3">
    <name type="scientific">Rhizocola hellebori</name>
    <dbReference type="NCBI Taxonomy" id="1392758"/>
    <lineage>
        <taxon>Bacteria</taxon>
        <taxon>Bacillati</taxon>
        <taxon>Actinomycetota</taxon>
        <taxon>Actinomycetes</taxon>
        <taxon>Micromonosporales</taxon>
        <taxon>Micromonosporaceae</taxon>
        <taxon>Rhizocola</taxon>
    </lineage>
</organism>
<accession>A0A8J3VKR2</accession>
<proteinExistence type="predicted"/>